<proteinExistence type="inferred from homology"/>
<dbReference type="PIRSF" id="PIRSF025550">
    <property type="entry name" value="UCP025550_lpd_carrier"/>
    <property type="match status" value="1"/>
</dbReference>
<dbReference type="HAMAP" id="MF_02231">
    <property type="entry name" value="UbiT"/>
    <property type="match status" value="1"/>
</dbReference>
<dbReference type="Gene3D" id="3.30.1050.10">
    <property type="entry name" value="SCP2 sterol-binding domain"/>
    <property type="match status" value="1"/>
</dbReference>
<dbReference type="Pfam" id="PF02036">
    <property type="entry name" value="SCP2"/>
    <property type="match status" value="1"/>
</dbReference>
<gene>
    <name evidence="1" type="primary">ubiT</name>
    <name evidence="4" type="ORF">CTZ24_02695</name>
    <name evidence="3" type="ORF">Q3404_04000</name>
</gene>
<evidence type="ECO:0000259" key="2">
    <source>
        <dbReference type="Pfam" id="PF02036"/>
    </source>
</evidence>
<dbReference type="PANTHER" id="PTHR10094">
    <property type="entry name" value="STEROL CARRIER PROTEIN 2 SCP-2 FAMILY PROTEIN"/>
    <property type="match status" value="1"/>
</dbReference>
<dbReference type="AlphaFoldDB" id="A0AAP9KN37"/>
<dbReference type="KEGG" id="ppho:CTZ24_02695"/>
<organism evidence="4 5">
    <name type="scientific">Pantoea phytobeneficialis</name>
    <dbReference type="NCBI Taxonomy" id="2052056"/>
    <lineage>
        <taxon>Bacteria</taxon>
        <taxon>Pseudomonadati</taxon>
        <taxon>Pseudomonadota</taxon>
        <taxon>Gammaproteobacteria</taxon>
        <taxon>Enterobacterales</taxon>
        <taxon>Erwiniaceae</taxon>
        <taxon>Pantoea</taxon>
    </lineage>
</organism>
<comment type="similarity">
    <text evidence="1">Belongs to the UbiT family.</text>
</comment>
<reference evidence="3" key="3">
    <citation type="submission" date="2023-07" db="EMBL/GenBank/DDBJ databases">
        <title>The extreme plant-growth-promoting properties of Pantoea phytobeneficialis PF55 revealed by functional and genomic analysis.</title>
        <authorList>
            <person name="Nascimento F.X."/>
            <person name="Marcio R.J."/>
        </authorList>
    </citation>
    <scope>NUCLEOTIDE SEQUENCE</scope>
    <source>
        <strain evidence="3">PF55</strain>
    </source>
</reference>
<dbReference type="SUPFAM" id="SSF55718">
    <property type="entry name" value="SCP-like"/>
    <property type="match status" value="1"/>
</dbReference>
<keyword evidence="1" id="KW-0831">Ubiquinone biosynthesis</keyword>
<evidence type="ECO:0000256" key="1">
    <source>
        <dbReference type="HAMAP-Rule" id="MF_02231"/>
    </source>
</evidence>
<comment type="pathway">
    <text evidence="1">Cofactor biosynthesis; ubiquinone biosynthesis.</text>
</comment>
<dbReference type="GO" id="GO:0006744">
    <property type="term" value="P:ubiquinone biosynthetic process"/>
    <property type="evidence" value="ECO:0007669"/>
    <property type="project" value="UniProtKB-UniRule"/>
</dbReference>
<dbReference type="PANTHER" id="PTHR10094:SF25">
    <property type="entry name" value="SCP2 STEROL-BINDING DOMAIN-CONTAINING PROTEIN 1"/>
    <property type="match status" value="1"/>
</dbReference>
<evidence type="ECO:0000313" key="3">
    <source>
        <dbReference type="EMBL" id="MDO6405731.1"/>
    </source>
</evidence>
<dbReference type="EMBL" id="JAUOOM010000003">
    <property type="protein sequence ID" value="MDO6405731.1"/>
    <property type="molecule type" value="Genomic_DNA"/>
</dbReference>
<sequence length="175" mass="19592">MVFTRLRGLIVEKGPKFLGLPVSLTPFALKKAVLQQLLNWQFRHALAEGELDFLEGRSLGIEISDINLRWMTTLQDGRLTVSHDTEADVWFRGEANDLLLVAARKADPDMLFFQRRLVIEGDTELGLEVKNLMDAIELDAMPTPLRTGLQQLAAFVEAGLKQDAKASESRARISC</sequence>
<protein>
    <recommendedName>
        <fullName evidence="1">Ubiquinone biosynthesis accessory factor UbiT</fullName>
    </recommendedName>
</protein>
<evidence type="ECO:0000313" key="4">
    <source>
        <dbReference type="EMBL" id="QGR05369.1"/>
    </source>
</evidence>
<evidence type="ECO:0000313" key="5">
    <source>
        <dbReference type="Proteomes" id="UP000424872"/>
    </source>
</evidence>
<dbReference type="Proteomes" id="UP001171299">
    <property type="component" value="Unassembled WGS sequence"/>
</dbReference>
<dbReference type="InterPro" id="IPR003033">
    <property type="entry name" value="SCP2_sterol-bd_dom"/>
</dbReference>
<accession>A0AAP9KN37</accession>
<dbReference type="InterPro" id="IPR036527">
    <property type="entry name" value="SCP2_sterol-bd_dom_sf"/>
</dbReference>
<feature type="domain" description="SCP2" evidence="2">
    <location>
        <begin position="44"/>
        <end position="134"/>
    </location>
</feature>
<dbReference type="InterPro" id="IPR016830">
    <property type="entry name" value="UbiT"/>
</dbReference>
<dbReference type="RefSeq" id="WP_021185753.1">
    <property type="nucleotide sequence ID" value="NZ_CP024636.1"/>
</dbReference>
<evidence type="ECO:0000313" key="6">
    <source>
        <dbReference type="Proteomes" id="UP001171299"/>
    </source>
</evidence>
<comment type="function">
    <text evidence="1">Required for O(2)-independent ubiquinone (coenzyme Q) biosynthesis. Likely functions as an accessory factor.</text>
</comment>
<dbReference type="Proteomes" id="UP000424872">
    <property type="component" value="Chromosome"/>
</dbReference>
<keyword evidence="6" id="KW-1185">Reference proteome</keyword>
<name>A0AAP9KN37_9GAMM</name>
<reference evidence="5" key="1">
    <citation type="submission" date="2017-11" db="EMBL/GenBank/DDBJ databases">
        <title>Genome sequence of Pantoea sp. MSR2.</title>
        <authorList>
            <person name="Nascimento F.X."/>
        </authorList>
    </citation>
    <scope>NUCLEOTIDE SEQUENCE [LARGE SCALE GENOMIC DNA]</scope>
    <source>
        <strain evidence="5">MSR2</strain>
    </source>
</reference>
<reference evidence="4" key="2">
    <citation type="journal article" date="2020" name="Environ. Microbiol.">
        <title>The extreme plant-growth-promoting properties of Pantoea phytobeneficialis MSR2 revealed by functional and genomic analysis.</title>
        <authorList>
            <person name="Nascimento F.X."/>
            <person name="Hernandez A.G."/>
            <person name="Glick B.R."/>
            <person name="Rossi M.J."/>
        </authorList>
    </citation>
    <scope>NUCLEOTIDE SEQUENCE</scope>
    <source>
        <strain evidence="4">MSR2</strain>
    </source>
</reference>
<dbReference type="EMBL" id="CP024636">
    <property type="protein sequence ID" value="QGR05369.1"/>
    <property type="molecule type" value="Genomic_DNA"/>
</dbReference>
<dbReference type="GO" id="GO:0005829">
    <property type="term" value="C:cytosol"/>
    <property type="evidence" value="ECO:0007669"/>
    <property type="project" value="TreeGrafter"/>
</dbReference>